<evidence type="ECO:0000256" key="2">
    <source>
        <dbReference type="ARBA" id="ARBA00022737"/>
    </source>
</evidence>
<keyword evidence="3" id="KW-0067">ATP-binding</keyword>
<dbReference type="PROSITE" id="PS51450">
    <property type="entry name" value="LRR"/>
    <property type="match status" value="1"/>
</dbReference>
<dbReference type="InterPro" id="IPR003591">
    <property type="entry name" value="Leu-rich_rpt_typical-subtyp"/>
</dbReference>
<protein>
    <submittedName>
        <fullName evidence="5">Serine/threonine protein kinase</fullName>
    </submittedName>
</protein>
<dbReference type="InterPro" id="IPR011009">
    <property type="entry name" value="Kinase-like_dom_sf"/>
</dbReference>
<dbReference type="InterPro" id="IPR000719">
    <property type="entry name" value="Prot_kinase_dom"/>
</dbReference>
<keyword evidence="3" id="KW-0547">Nucleotide-binding</keyword>
<dbReference type="InterPro" id="IPR017441">
    <property type="entry name" value="Protein_kinase_ATP_BS"/>
</dbReference>
<evidence type="ECO:0000256" key="3">
    <source>
        <dbReference type="PROSITE-ProRule" id="PRU10141"/>
    </source>
</evidence>
<dbReference type="PANTHER" id="PTHR48051">
    <property type="match status" value="1"/>
</dbReference>
<dbReference type="SUPFAM" id="SSF52058">
    <property type="entry name" value="L domain-like"/>
    <property type="match status" value="1"/>
</dbReference>
<dbReference type="Gene3D" id="1.10.510.10">
    <property type="entry name" value="Transferase(Phosphotransferase) domain 1"/>
    <property type="match status" value="1"/>
</dbReference>
<evidence type="ECO:0000313" key="5">
    <source>
        <dbReference type="EMBL" id="ACB67376.1"/>
    </source>
</evidence>
<keyword evidence="5" id="KW-0418">Kinase</keyword>
<dbReference type="GO" id="GO:0004674">
    <property type="term" value="F:protein serine/threonine kinase activity"/>
    <property type="evidence" value="ECO:0007669"/>
    <property type="project" value="UniProtKB-KW"/>
</dbReference>
<dbReference type="SUPFAM" id="SSF56112">
    <property type="entry name" value="Protein kinase-like (PK-like)"/>
    <property type="match status" value="1"/>
</dbReference>
<keyword evidence="5" id="KW-0723">Serine/threonine-protein kinase</keyword>
<dbReference type="InterPro" id="IPR050216">
    <property type="entry name" value="LRR_domain-containing"/>
</dbReference>
<gene>
    <name evidence="5" type="ordered locus">BamMC406_4929</name>
</gene>
<dbReference type="EMBL" id="CP001026">
    <property type="protein sequence ID" value="ACB67376.1"/>
    <property type="molecule type" value="Genomic_DNA"/>
</dbReference>
<dbReference type="InterPro" id="IPR001245">
    <property type="entry name" value="Ser-Thr/Tyr_kinase_cat_dom"/>
</dbReference>
<dbReference type="InterPro" id="IPR032675">
    <property type="entry name" value="LRR_dom_sf"/>
</dbReference>
<dbReference type="SMART" id="SM00369">
    <property type="entry name" value="LRR_TYP"/>
    <property type="match status" value="5"/>
</dbReference>
<dbReference type="GO" id="GO:0005737">
    <property type="term" value="C:cytoplasm"/>
    <property type="evidence" value="ECO:0007669"/>
    <property type="project" value="TreeGrafter"/>
</dbReference>
<keyword evidence="1" id="KW-0433">Leucine-rich repeat</keyword>
<name>B1YZH6_BURA4</name>
<feature type="domain" description="Protein kinase" evidence="4">
    <location>
        <begin position="238"/>
        <end position="471"/>
    </location>
</feature>
<dbReference type="InterPro" id="IPR001611">
    <property type="entry name" value="Leu-rich_rpt"/>
</dbReference>
<dbReference type="Proteomes" id="UP000001680">
    <property type="component" value="Chromosome 2"/>
</dbReference>
<evidence type="ECO:0000256" key="1">
    <source>
        <dbReference type="ARBA" id="ARBA00022614"/>
    </source>
</evidence>
<organism evidence="5 6">
    <name type="scientific">Burkholderia ambifaria (strain MC40-6)</name>
    <dbReference type="NCBI Taxonomy" id="398577"/>
    <lineage>
        <taxon>Bacteria</taxon>
        <taxon>Pseudomonadati</taxon>
        <taxon>Pseudomonadota</taxon>
        <taxon>Betaproteobacteria</taxon>
        <taxon>Burkholderiales</taxon>
        <taxon>Burkholderiaceae</taxon>
        <taxon>Burkholderia</taxon>
        <taxon>Burkholderia cepacia complex</taxon>
    </lineage>
</organism>
<dbReference type="Pfam" id="PF07714">
    <property type="entry name" value="PK_Tyr_Ser-Thr"/>
    <property type="match status" value="1"/>
</dbReference>
<dbReference type="PANTHER" id="PTHR48051:SF1">
    <property type="entry name" value="RAS SUPPRESSOR PROTEIN 1"/>
    <property type="match status" value="1"/>
</dbReference>
<dbReference type="Gene3D" id="3.30.200.20">
    <property type="entry name" value="Phosphorylase Kinase, domain 1"/>
    <property type="match status" value="1"/>
</dbReference>
<dbReference type="Pfam" id="PF13855">
    <property type="entry name" value="LRR_8"/>
    <property type="match status" value="1"/>
</dbReference>
<keyword evidence="2" id="KW-0677">Repeat</keyword>
<accession>B1YZH6</accession>
<dbReference type="SMART" id="SM00364">
    <property type="entry name" value="LRR_BAC"/>
    <property type="match status" value="4"/>
</dbReference>
<dbReference type="PROSITE" id="PS50011">
    <property type="entry name" value="PROTEIN_KINASE_DOM"/>
    <property type="match status" value="1"/>
</dbReference>
<dbReference type="PROSITE" id="PS00107">
    <property type="entry name" value="PROTEIN_KINASE_ATP"/>
    <property type="match status" value="1"/>
</dbReference>
<proteinExistence type="predicted"/>
<evidence type="ECO:0000313" key="6">
    <source>
        <dbReference type="Proteomes" id="UP000001680"/>
    </source>
</evidence>
<dbReference type="Gene3D" id="3.80.10.10">
    <property type="entry name" value="Ribonuclease Inhibitor"/>
    <property type="match status" value="2"/>
</dbReference>
<dbReference type="AlphaFoldDB" id="B1YZH6"/>
<feature type="binding site" evidence="3">
    <location>
        <position position="270"/>
    </location>
    <ligand>
        <name>ATP</name>
        <dbReference type="ChEBI" id="CHEBI:30616"/>
    </ligand>
</feature>
<dbReference type="GO" id="GO:0005524">
    <property type="term" value="F:ATP binding"/>
    <property type="evidence" value="ECO:0007669"/>
    <property type="project" value="UniProtKB-UniRule"/>
</dbReference>
<evidence type="ECO:0000259" key="4">
    <source>
        <dbReference type="PROSITE" id="PS50011"/>
    </source>
</evidence>
<keyword evidence="5" id="KW-0808">Transferase</keyword>
<reference evidence="6" key="1">
    <citation type="submission" date="2008-04" db="EMBL/GenBank/DDBJ databases">
        <title>Complete sequence of chromosome 2 of Burkholderia ambifaria MC40-6.</title>
        <authorList>
            <person name="Copeland A."/>
            <person name="Lucas S."/>
            <person name="Lapidus A."/>
            <person name="Glavina del Rio T."/>
            <person name="Dalin E."/>
            <person name="Tice H."/>
            <person name="Pitluck S."/>
            <person name="Chain P."/>
            <person name="Malfatti S."/>
            <person name="Shin M."/>
            <person name="Vergez L."/>
            <person name="Lang D."/>
            <person name="Schmutz J."/>
            <person name="Larimer F."/>
            <person name="Land M."/>
            <person name="Hauser L."/>
            <person name="Kyrpides N."/>
            <person name="Lykidis A."/>
            <person name="Ramette A."/>
            <person name="Konstantinidis K."/>
            <person name="Tiedje J."/>
            <person name="Richardson P."/>
        </authorList>
    </citation>
    <scope>NUCLEOTIDE SEQUENCE [LARGE SCALE GENOMIC DNA]</scope>
    <source>
        <strain evidence="6">MC40-6</strain>
    </source>
</reference>
<dbReference type="KEGG" id="bac:BamMC406_4929"/>
<sequence length="471" mass="50310">MTRSRGGDCDPGKIRRIDPTIIATATRFSPVTTTLEQLQTGQLAGARQLKLACGLTEFPREIFDLADTLEVLDLSGNALSTLPDDLSRLHRLRILFASGNDFTEFPEVLGTCAQLDMIGFKANRIRTVPRGSLPRALRWLILTDNEIDALPAEIGDCSRLQKLMLAGNRLRALPAEMAACRSLELVRLSANRLDALPDWLLRLPRLAWLASAGNPFGAAPEAAASVEPGVADIDWTSLTCDQKLGEGASGVIYRAQWRPDRHAPRAVAVKLFKGAVTSDGLPDCEMAACLHAGRHPNMIPVIGKVRGHPDGTHGLVMELVDPALTNLAGPPSFASCTRDVYAADARFEPAAAARIALGIASVAAHLHARGIMHGDLYAHNILHDGAGGALLGDFGAASVYDVNDRARAARLERLEVRAFGYLLGELLARCEPRAREGSHALDALAAACLNEDIDARPSFGEVSAVLAASTA</sequence>
<dbReference type="HOGENOM" id="CLU_035565_0_0_4"/>